<name>A0A1G7N919_9ACTN</name>
<accession>A0A1G7N919</accession>
<dbReference type="Proteomes" id="UP000198614">
    <property type="component" value="Unassembled WGS sequence"/>
</dbReference>
<gene>
    <name evidence="2" type="ORF">SAMN05216260_11073</name>
</gene>
<organism evidence="2 3">
    <name type="scientific">Streptomyces griseoaurantiacus</name>
    <dbReference type="NCBI Taxonomy" id="68213"/>
    <lineage>
        <taxon>Bacteria</taxon>
        <taxon>Bacillati</taxon>
        <taxon>Actinomycetota</taxon>
        <taxon>Actinomycetes</taxon>
        <taxon>Kitasatosporales</taxon>
        <taxon>Streptomycetaceae</taxon>
        <taxon>Streptomyces</taxon>
        <taxon>Streptomyces aurantiacus group</taxon>
    </lineage>
</organism>
<dbReference type="Pfam" id="PF02624">
    <property type="entry name" value="YcaO"/>
    <property type="match status" value="1"/>
</dbReference>
<evidence type="ECO:0000313" key="2">
    <source>
        <dbReference type="EMBL" id="SDF70436.1"/>
    </source>
</evidence>
<dbReference type="OrthoDB" id="2379922at2"/>
<dbReference type="PROSITE" id="PS51664">
    <property type="entry name" value="YCAO"/>
    <property type="match status" value="1"/>
</dbReference>
<reference evidence="2 3" key="1">
    <citation type="submission" date="2016-10" db="EMBL/GenBank/DDBJ databases">
        <authorList>
            <person name="de Groot N.N."/>
        </authorList>
    </citation>
    <scope>NUCLEOTIDE SEQUENCE [LARGE SCALE GENOMIC DNA]</scope>
    <source>
        <strain evidence="2 3">CGMCC 4.1859</strain>
    </source>
</reference>
<dbReference type="EMBL" id="FNAX01000010">
    <property type="protein sequence ID" value="SDF70436.1"/>
    <property type="molecule type" value="Genomic_DNA"/>
</dbReference>
<feature type="domain" description="YcaO" evidence="1">
    <location>
        <begin position="78"/>
        <end position="455"/>
    </location>
</feature>
<dbReference type="PANTHER" id="PTHR37809:SF1">
    <property type="entry name" value="RIBOSOMAL PROTEIN S12 METHYLTHIOTRANSFERASE ACCESSORY FACTOR YCAO"/>
    <property type="match status" value="1"/>
</dbReference>
<evidence type="ECO:0000259" key="1">
    <source>
        <dbReference type="PROSITE" id="PS51664"/>
    </source>
</evidence>
<dbReference type="PANTHER" id="PTHR37809">
    <property type="entry name" value="RIBOSOMAL PROTEIN S12 METHYLTHIOTRANSFERASE ACCESSORY FACTOR YCAO"/>
    <property type="match status" value="1"/>
</dbReference>
<dbReference type="InterPro" id="IPR003776">
    <property type="entry name" value="YcaO-like_dom"/>
</dbReference>
<sequence length="455" mass="49348">MPELRTDSGLRLVEPPDGQTARLRRRMHSPLCGLMPQLGFLSRPRYAPRLLVSGGDLTGVHVLRDQPRPKLGSYHIGGYGVRPYESHIRTLGEVVERYAGYVAAVSGAYPVRFATEAELGELTGGEPYFPIGSYRPFTEEQTASGGFPFSSPGPEDRFGWSRFTRLRDGRPTWLPAQLTTVGYVVRDREGEPWVQPAVTTGTAAHTDPDKAALGALQEMAQIDAAVGHWYGATRSVRIRPGRRTAALLRLVARHCHPLGGQPEFHLLPSADLPGFTVACLLREPGGQVPAVVVGLGIDDRLESAMYKSFLEGVGVRALATWTSVQERTSGTGPGEEAIFDLESNVVLAASPDGARIVEERYGDCEEAGADDLPPDPEDRGAAHAVRRLVRAFHDTGKRLYAGDLTTVDAAALGFVVARFWSPDLLTLPLPSAPTAAHPRFAAYGGFRRHVPHPFP</sequence>
<protein>
    <submittedName>
        <fullName evidence="2">Thiazole/oxazole-forming peptide maturase, SagD family component</fullName>
    </submittedName>
</protein>
<proteinExistence type="predicted"/>
<dbReference type="Gene3D" id="3.30.160.660">
    <property type="match status" value="1"/>
</dbReference>
<evidence type="ECO:0000313" key="3">
    <source>
        <dbReference type="Proteomes" id="UP000198614"/>
    </source>
</evidence>
<dbReference type="AlphaFoldDB" id="A0A1G7N919"/>